<accession>A0A2P6NP47</accession>
<reference evidence="1 2" key="1">
    <citation type="journal article" date="2018" name="Genome Biol. Evol.">
        <title>Multiple Roots of Fruiting Body Formation in Amoebozoa.</title>
        <authorList>
            <person name="Hillmann F."/>
            <person name="Forbes G."/>
            <person name="Novohradska S."/>
            <person name="Ferling I."/>
            <person name="Riege K."/>
            <person name="Groth M."/>
            <person name="Westermann M."/>
            <person name="Marz M."/>
            <person name="Spaller T."/>
            <person name="Winckler T."/>
            <person name="Schaap P."/>
            <person name="Glockner G."/>
        </authorList>
    </citation>
    <scope>NUCLEOTIDE SEQUENCE [LARGE SCALE GENOMIC DNA]</scope>
    <source>
        <strain evidence="1 2">Jena</strain>
    </source>
</reference>
<sequence length="438" mass="49317">MVSVRKSEQVQLNEVTTFQEVDTVTLAEGHILSSVSPQLDETWKYLDGITTLSLWGSQHRPMTAAARNTHTTVHGTTSPQTKPATTATQLTIVKEEKNHSNLIEQHSLTFDPILVRPSLDHKKQPNTKTHKTWAPCRFERCFFEVSYFDSILRFATRFPTPVPQQKTGLDSPVRVLSEMLNKKERISSWDRLVAEWKKSHILYEKLFAAIKNQINNLDEKDRNRQMRVTIGKKAFATARKHAKNIAPEGLCSDVRGASKGDKIGKDVFTFVSEDLKHDAHFIISAWEEIQKSDIFLSLGVTRINFWNDNCRGQFRNFQLLSYPLPAACDGEKFCSQDSIDVSLGRDLNAVSLNEAKRISSLSRGMNAYLAQSGAKKPRKIITCDCGAVANVKFKVTACANCCILRSASCSLTAHHRQRIFLAINPNDPTGSLYHRPKS</sequence>
<keyword evidence="2" id="KW-1185">Reference proteome</keyword>
<evidence type="ECO:0000313" key="2">
    <source>
        <dbReference type="Proteomes" id="UP000241769"/>
    </source>
</evidence>
<dbReference type="Proteomes" id="UP000241769">
    <property type="component" value="Unassembled WGS sequence"/>
</dbReference>
<gene>
    <name evidence="1" type="ORF">PROFUN_06310</name>
</gene>
<evidence type="ECO:0000313" key="1">
    <source>
        <dbReference type="EMBL" id="PRP85716.1"/>
    </source>
</evidence>
<proteinExistence type="predicted"/>
<organism evidence="1 2">
    <name type="scientific">Planoprotostelium fungivorum</name>
    <dbReference type="NCBI Taxonomy" id="1890364"/>
    <lineage>
        <taxon>Eukaryota</taxon>
        <taxon>Amoebozoa</taxon>
        <taxon>Evosea</taxon>
        <taxon>Variosea</taxon>
        <taxon>Cavosteliida</taxon>
        <taxon>Cavosteliaceae</taxon>
        <taxon>Planoprotostelium</taxon>
    </lineage>
</organism>
<comment type="caution">
    <text evidence="1">The sequence shown here is derived from an EMBL/GenBank/DDBJ whole genome shotgun (WGS) entry which is preliminary data.</text>
</comment>
<dbReference type="AlphaFoldDB" id="A0A2P6NP47"/>
<dbReference type="EMBL" id="MDYQ01000040">
    <property type="protein sequence ID" value="PRP85716.1"/>
    <property type="molecule type" value="Genomic_DNA"/>
</dbReference>
<name>A0A2P6NP47_9EUKA</name>
<protein>
    <submittedName>
        <fullName evidence="1">Uncharacterized protein</fullName>
    </submittedName>
</protein>
<dbReference type="InParanoid" id="A0A2P6NP47"/>